<reference evidence="2" key="1">
    <citation type="submission" date="2023-03" db="EMBL/GenBank/DDBJ databases">
        <title>Massive genome expansion in bonnet fungi (Mycena s.s.) driven by repeated elements and novel gene families across ecological guilds.</title>
        <authorList>
            <consortium name="Lawrence Berkeley National Laboratory"/>
            <person name="Harder C.B."/>
            <person name="Miyauchi S."/>
            <person name="Viragh M."/>
            <person name="Kuo A."/>
            <person name="Thoen E."/>
            <person name="Andreopoulos B."/>
            <person name="Lu D."/>
            <person name="Skrede I."/>
            <person name="Drula E."/>
            <person name="Henrissat B."/>
            <person name="Morin E."/>
            <person name="Kohler A."/>
            <person name="Barry K."/>
            <person name="LaButti K."/>
            <person name="Morin E."/>
            <person name="Salamov A."/>
            <person name="Lipzen A."/>
            <person name="Mereny Z."/>
            <person name="Hegedus B."/>
            <person name="Baldrian P."/>
            <person name="Stursova M."/>
            <person name="Weitz H."/>
            <person name="Taylor A."/>
            <person name="Grigoriev I.V."/>
            <person name="Nagy L.G."/>
            <person name="Martin F."/>
            <person name="Kauserud H."/>
        </authorList>
    </citation>
    <scope>NUCLEOTIDE SEQUENCE</scope>
    <source>
        <strain evidence="2">CBHHK200</strain>
    </source>
</reference>
<gene>
    <name evidence="2" type="ORF">C8F04DRAFT_1263023</name>
</gene>
<comment type="caution">
    <text evidence="2">The sequence shown here is derived from an EMBL/GenBank/DDBJ whole genome shotgun (WGS) entry which is preliminary data.</text>
</comment>
<feature type="region of interest" description="Disordered" evidence="1">
    <location>
        <begin position="161"/>
        <end position="232"/>
    </location>
</feature>
<keyword evidence="3" id="KW-1185">Reference proteome</keyword>
<evidence type="ECO:0000256" key="1">
    <source>
        <dbReference type="SAM" id="MobiDB-lite"/>
    </source>
</evidence>
<name>A0AAD6SNY0_9AGAR</name>
<protein>
    <submittedName>
        <fullName evidence="2">Uncharacterized protein</fullName>
    </submittedName>
</protein>
<feature type="compositionally biased region" description="Basic and acidic residues" evidence="1">
    <location>
        <begin position="161"/>
        <end position="171"/>
    </location>
</feature>
<sequence>MAEMTLQARLGLLPGANPSPKKAWKKQKPYLNGHQEAEPSWPSRHASFEPVEAFGGSTNVSPSLIDRLGPKVSPPVQPKSLLERMELEDNAPTEIAIKGAANDPCLNGEENREMDVDNSFTTTHEVMVGVHSAKFLLFFPASVRLTHYRAKLCPRGTGTLRRTETHLERARSSPPVNGTTSALSERVNGRLSEADKYSSKTQPLAMNGPVNISADPGPTTDASSSPKRPPMPLQARIGRALRSAVLQNAKLREEKSGTFDPDKVQSRIDIIMTESVVGAFDAQMKEKLNRK</sequence>
<accession>A0AAD6SNY0</accession>
<dbReference type="EMBL" id="JARJCM010000082">
    <property type="protein sequence ID" value="KAJ7031426.1"/>
    <property type="molecule type" value="Genomic_DNA"/>
</dbReference>
<dbReference type="AlphaFoldDB" id="A0AAD6SNY0"/>
<dbReference type="Proteomes" id="UP001218188">
    <property type="component" value="Unassembled WGS sequence"/>
</dbReference>
<evidence type="ECO:0000313" key="3">
    <source>
        <dbReference type="Proteomes" id="UP001218188"/>
    </source>
</evidence>
<feature type="region of interest" description="Disordered" evidence="1">
    <location>
        <begin position="1"/>
        <end position="43"/>
    </location>
</feature>
<organism evidence="2 3">
    <name type="scientific">Mycena alexandri</name>
    <dbReference type="NCBI Taxonomy" id="1745969"/>
    <lineage>
        <taxon>Eukaryota</taxon>
        <taxon>Fungi</taxon>
        <taxon>Dikarya</taxon>
        <taxon>Basidiomycota</taxon>
        <taxon>Agaricomycotina</taxon>
        <taxon>Agaricomycetes</taxon>
        <taxon>Agaricomycetidae</taxon>
        <taxon>Agaricales</taxon>
        <taxon>Marasmiineae</taxon>
        <taxon>Mycenaceae</taxon>
        <taxon>Mycena</taxon>
    </lineage>
</organism>
<evidence type="ECO:0000313" key="2">
    <source>
        <dbReference type="EMBL" id="KAJ7031426.1"/>
    </source>
</evidence>
<proteinExistence type="predicted"/>
<feature type="compositionally biased region" description="Polar residues" evidence="1">
    <location>
        <begin position="174"/>
        <end position="183"/>
    </location>
</feature>